<dbReference type="EMBL" id="KE145371">
    <property type="protein sequence ID" value="EPE25577.1"/>
    <property type="molecule type" value="Genomic_DNA"/>
</dbReference>
<feature type="compositionally biased region" description="Low complexity" evidence="1">
    <location>
        <begin position="35"/>
        <end position="47"/>
    </location>
</feature>
<protein>
    <submittedName>
        <fullName evidence="2">Uncharacterized protein</fullName>
    </submittedName>
</protein>
<dbReference type="GeneID" id="19460547"/>
<dbReference type="OrthoDB" id="5089392at2759"/>
<feature type="compositionally biased region" description="Polar residues" evidence="1">
    <location>
        <begin position="90"/>
        <end position="105"/>
    </location>
</feature>
<feature type="compositionally biased region" description="Polar residues" evidence="1">
    <location>
        <begin position="1"/>
        <end position="26"/>
    </location>
</feature>
<evidence type="ECO:0000313" key="3">
    <source>
        <dbReference type="Proteomes" id="UP000016922"/>
    </source>
</evidence>
<sequence length="179" mass="19122">MSTRTTPSLSITTGTSRGPQSPSGTAAQPHYDNRLSSTSPYSPSPLSGTAGQTTQPHRAQRRAITSPYPLKTPTASPSPSSPNPFRFFGRNQTTGSGSRSPSYGIQNAGMVAGAIGNGKRLGETGRRYSGDRSNVHTECGRHSDEWLFGPMKSAARKMFEQRSPGGSTIGEHERRERGL</sequence>
<dbReference type="KEGG" id="glz:GLAREA_01489"/>
<dbReference type="RefSeq" id="XP_008086896.1">
    <property type="nucleotide sequence ID" value="XM_008088705.1"/>
</dbReference>
<evidence type="ECO:0000313" key="2">
    <source>
        <dbReference type="EMBL" id="EPE25577.1"/>
    </source>
</evidence>
<feature type="region of interest" description="Disordered" evidence="1">
    <location>
        <begin position="1"/>
        <end position="105"/>
    </location>
</feature>
<organism evidence="2 3">
    <name type="scientific">Glarea lozoyensis (strain ATCC 20868 / MF5171)</name>
    <dbReference type="NCBI Taxonomy" id="1116229"/>
    <lineage>
        <taxon>Eukaryota</taxon>
        <taxon>Fungi</taxon>
        <taxon>Dikarya</taxon>
        <taxon>Ascomycota</taxon>
        <taxon>Pezizomycotina</taxon>
        <taxon>Leotiomycetes</taxon>
        <taxon>Helotiales</taxon>
        <taxon>Helotiaceae</taxon>
        <taxon>Glarea</taxon>
    </lineage>
</organism>
<dbReference type="AlphaFoldDB" id="S3CGC5"/>
<feature type="region of interest" description="Disordered" evidence="1">
    <location>
        <begin position="120"/>
        <end position="139"/>
    </location>
</feature>
<dbReference type="HOGENOM" id="CLU_1503585_0_0_1"/>
<dbReference type="Proteomes" id="UP000016922">
    <property type="component" value="Unassembled WGS sequence"/>
</dbReference>
<feature type="compositionally biased region" description="Basic and acidic residues" evidence="1">
    <location>
        <begin position="170"/>
        <end position="179"/>
    </location>
</feature>
<keyword evidence="3" id="KW-1185">Reference proteome</keyword>
<reference evidence="2 3" key="1">
    <citation type="journal article" date="2013" name="BMC Genomics">
        <title>Genomics-driven discovery of the pneumocandin biosynthetic gene cluster in the fungus Glarea lozoyensis.</title>
        <authorList>
            <person name="Chen L."/>
            <person name="Yue Q."/>
            <person name="Zhang X."/>
            <person name="Xiang M."/>
            <person name="Wang C."/>
            <person name="Li S."/>
            <person name="Che Y."/>
            <person name="Ortiz-Lopez F.J."/>
            <person name="Bills G.F."/>
            <person name="Liu X."/>
            <person name="An Z."/>
        </authorList>
    </citation>
    <scope>NUCLEOTIDE SEQUENCE [LARGE SCALE GENOMIC DNA]</scope>
    <source>
        <strain evidence="3">ATCC 20868 / MF5171</strain>
    </source>
</reference>
<feature type="region of interest" description="Disordered" evidence="1">
    <location>
        <begin position="160"/>
        <end position="179"/>
    </location>
</feature>
<accession>S3CGC5</accession>
<name>S3CGC5_GLAL2</name>
<evidence type="ECO:0000256" key="1">
    <source>
        <dbReference type="SAM" id="MobiDB-lite"/>
    </source>
</evidence>
<proteinExistence type="predicted"/>
<gene>
    <name evidence="2" type="ORF">GLAREA_01489</name>
</gene>